<reference evidence="2 4" key="1">
    <citation type="journal article" date="2015" name="Sci. Rep.">
        <title>A comparative genomics and reductive dehalogenase gene transcription study of two chloroethene-respiring bacteria, Dehalococcoides mccartyi strains MB and 11a.</title>
        <authorList>
            <person name="Low A."/>
            <person name="Shen Z."/>
            <person name="Cheng D."/>
            <person name="Rogers M.J."/>
            <person name="Lee P.K."/>
            <person name="He J."/>
        </authorList>
    </citation>
    <scope>NUCLEOTIDE SEQUENCE [LARGE SCALE GENOMIC DNA]</scope>
    <source>
        <strain evidence="2 4">MB</strain>
    </source>
</reference>
<dbReference type="EMBL" id="JGYD01000010">
    <property type="protein sequence ID" value="KSV18795.1"/>
    <property type="molecule type" value="Genomic_DNA"/>
</dbReference>
<name>A0A0V8M4V5_9CHLR</name>
<reference evidence="3" key="3">
    <citation type="submission" date="2023-12" db="EMBL/GenBank/DDBJ databases">
        <title>Isolation of organohalide respiring bacteria Dehalococcoides mccartyi strain GPTCE1 in groundwater collected near a chemical plant in Suzhou, China.</title>
        <authorList>
            <person name="Liu G."/>
        </authorList>
    </citation>
    <scope>NUCLEOTIDE SEQUENCE</scope>
    <source>
        <strain evidence="3">GPTCE1</strain>
    </source>
</reference>
<gene>
    <name evidence="2" type="ORF">DA01_02120</name>
    <name evidence="1" type="ORF">DEHALATV1_0282</name>
    <name evidence="3" type="ORF">VLL09_03380</name>
</gene>
<evidence type="ECO:0000313" key="4">
    <source>
        <dbReference type="Proteomes" id="UP000053577"/>
    </source>
</evidence>
<protein>
    <submittedName>
        <fullName evidence="2">Uncharacterized protein</fullName>
    </submittedName>
</protein>
<reference evidence="1 5" key="2">
    <citation type="journal article" date="2017" name="Sci. Rep.">
        <title>Isolation and genomic characterization of a Dehalococcoides strain suggests genomic rearrangement during culture.</title>
        <authorList>
            <person name="Yohda M."/>
            <person name="Ikegami K."/>
            <person name="Aita Y."/>
            <person name="Kitajima M."/>
            <person name="Takechi A."/>
            <person name="Iwamoto M."/>
            <person name="Fukuda T."/>
            <person name="Tamura N."/>
            <person name="Shibasaki J."/>
            <person name="Koike S."/>
            <person name="Komatsu D."/>
            <person name="Miyagi S."/>
            <person name="Nishimura M."/>
            <person name="Uchino Y."/>
            <person name="Shiroma A."/>
            <person name="Shimoji M."/>
            <person name="Tamotsu H."/>
            <person name="Ashimine N."/>
            <person name="Shinzato M."/>
            <person name="Ohki S."/>
            <person name="Nakano K."/>
            <person name="Teruya K."/>
            <person name="Satou K."/>
            <person name="Hirano T."/>
            <person name="Yagi O."/>
        </authorList>
    </citation>
    <scope>NUCLEOTIDE SEQUENCE [LARGE SCALE GENOMIC DNA]</scope>
    <source>
        <strain evidence="1 5">UCH-ATV1</strain>
    </source>
</reference>
<dbReference type="EMBL" id="AP017649">
    <property type="protein sequence ID" value="BAZ96910.1"/>
    <property type="molecule type" value="Genomic_DNA"/>
</dbReference>
<dbReference type="OMA" id="ACGRDIN"/>
<dbReference type="eggNOG" id="ENOG5032I9C">
    <property type="taxonomic scope" value="Bacteria"/>
</dbReference>
<accession>A0A0V8M4V5</accession>
<dbReference type="GeneID" id="3230284"/>
<dbReference type="Proteomes" id="UP000053577">
    <property type="component" value="Unassembled WGS sequence"/>
</dbReference>
<dbReference type="AlphaFoldDB" id="A0A0V8M4V5"/>
<evidence type="ECO:0000313" key="5">
    <source>
        <dbReference type="Proteomes" id="UP000218257"/>
    </source>
</evidence>
<dbReference type="RefSeq" id="WP_010936165.1">
    <property type="nucleotide sequence ID" value="NZ_AP017649.1"/>
</dbReference>
<evidence type="ECO:0000313" key="3">
    <source>
        <dbReference type="EMBL" id="WRO07944.1"/>
    </source>
</evidence>
<dbReference type="EMBL" id="CP141531">
    <property type="protein sequence ID" value="WRO07944.1"/>
    <property type="molecule type" value="Genomic_DNA"/>
</dbReference>
<organism evidence="2 4">
    <name type="scientific">Dehalococcoides mccartyi</name>
    <dbReference type="NCBI Taxonomy" id="61435"/>
    <lineage>
        <taxon>Bacteria</taxon>
        <taxon>Bacillati</taxon>
        <taxon>Chloroflexota</taxon>
        <taxon>Dehalococcoidia</taxon>
        <taxon>Dehalococcoidales</taxon>
        <taxon>Dehalococcoidaceae</taxon>
        <taxon>Dehalococcoides</taxon>
    </lineage>
</organism>
<dbReference type="Proteomes" id="UP000218257">
    <property type="component" value="Chromosome"/>
</dbReference>
<dbReference type="PATRIC" id="fig|61435.5.peg.431"/>
<proteinExistence type="predicted"/>
<evidence type="ECO:0000313" key="1">
    <source>
        <dbReference type="EMBL" id="BAZ96910.1"/>
    </source>
</evidence>
<sequence length="71" mass="7977">MRRGCISLGDVVCTGCNNNIPYPERYLAVDEEDGKEVDKGTTVHYCVECALKKGYASYKEEKGERILTFLP</sequence>
<dbReference type="OrthoDB" id="165036at2"/>
<dbReference type="Proteomes" id="UP001327986">
    <property type="component" value="Chromosome"/>
</dbReference>
<evidence type="ECO:0000313" key="2">
    <source>
        <dbReference type="EMBL" id="KSV18795.1"/>
    </source>
</evidence>